<dbReference type="GO" id="GO:0016491">
    <property type="term" value="F:oxidoreductase activity"/>
    <property type="evidence" value="ECO:0007669"/>
    <property type="project" value="InterPro"/>
</dbReference>
<evidence type="ECO:0000313" key="4">
    <source>
        <dbReference type="Proteomes" id="UP000534388"/>
    </source>
</evidence>
<comment type="caution">
    <text evidence="3">The sequence shown here is derived from an EMBL/GenBank/DDBJ whole genome shotgun (WGS) entry which is preliminary data.</text>
</comment>
<dbReference type="Gene3D" id="3.90.660.50">
    <property type="match status" value="1"/>
</dbReference>
<feature type="domain" description="Amine oxidase" evidence="2">
    <location>
        <begin position="13"/>
        <end position="478"/>
    </location>
</feature>
<dbReference type="SUPFAM" id="SSF51905">
    <property type="entry name" value="FAD/NAD(P)-binding domain"/>
    <property type="match status" value="1"/>
</dbReference>
<dbReference type="InterPro" id="IPR002937">
    <property type="entry name" value="Amino_oxidase"/>
</dbReference>
<keyword evidence="4" id="KW-1185">Reference proteome</keyword>
<protein>
    <submittedName>
        <fullName evidence="3">NAD(P)/FAD-dependent oxidoreductase</fullName>
    </submittedName>
</protein>
<dbReference type="InterPro" id="IPR036188">
    <property type="entry name" value="FAD/NAD-bd_sf"/>
</dbReference>
<dbReference type="AlphaFoldDB" id="A0A7W2ES20"/>
<dbReference type="Pfam" id="PF01593">
    <property type="entry name" value="Amino_oxidase"/>
    <property type="match status" value="1"/>
</dbReference>
<evidence type="ECO:0000256" key="1">
    <source>
        <dbReference type="ARBA" id="ARBA00006046"/>
    </source>
</evidence>
<name>A0A7W2ES20_9BURK</name>
<dbReference type="PANTHER" id="PTHR43734">
    <property type="entry name" value="PHYTOENE DESATURASE"/>
    <property type="match status" value="1"/>
</dbReference>
<organism evidence="3 4">
    <name type="scientific">Rugamonas brunnea</name>
    <dbReference type="NCBI Taxonomy" id="2758569"/>
    <lineage>
        <taxon>Bacteria</taxon>
        <taxon>Pseudomonadati</taxon>
        <taxon>Pseudomonadota</taxon>
        <taxon>Betaproteobacteria</taxon>
        <taxon>Burkholderiales</taxon>
        <taxon>Oxalobacteraceae</taxon>
        <taxon>Telluria group</taxon>
        <taxon>Rugamonas</taxon>
    </lineage>
</organism>
<dbReference type="RefSeq" id="WP_182162078.1">
    <property type="nucleotide sequence ID" value="NZ_JACEZT010000005.1"/>
</dbReference>
<evidence type="ECO:0000259" key="2">
    <source>
        <dbReference type="Pfam" id="PF01593"/>
    </source>
</evidence>
<proteinExistence type="inferred from homology"/>
<dbReference type="EMBL" id="JACEZT010000005">
    <property type="protein sequence ID" value="MBA5637474.1"/>
    <property type="molecule type" value="Genomic_DNA"/>
</dbReference>
<reference evidence="3 4" key="1">
    <citation type="submission" date="2020-07" db="EMBL/GenBank/DDBJ databases">
        <title>Novel species isolated from subtropical streams in China.</title>
        <authorList>
            <person name="Lu H."/>
        </authorList>
    </citation>
    <scope>NUCLEOTIDE SEQUENCE [LARGE SCALE GENOMIC DNA]</scope>
    <source>
        <strain evidence="3 4">LX20W</strain>
    </source>
</reference>
<sequence>MKTKTVAVIGAGVAGLAAGIHLAQRGLDVTLYERAGRAGGCCTTTESDGYVFNDGAMYLAIPAILDAGFARLGMDRAALLPLRRIERMQTSTFDDGSAIRFGVGGALDAQGAGLDGRADALRAELAQLVARWRELYDVLTGDIIVRPLSVPRLLAATWRHLPKLAGTVGKELARHIADPKLRAALANVTLYTGLAPARTPAFQMVGTMAMLLDEFYLPVAGMGAIPAALEQRLLALGGKLVCNAHVQSIDVAHGRAAALTVAGRGTVPYDAIVSTVSGMHTFASLLKASDVPAAMRRKTQRAPLSQRAVSVQFGLRNRIDGVSHFNYRTPLMEQQHRFLDAGDMACLAYTVPTVTAPELARGGGSIIEVYPSIDQSLAPDAWTDARTGEVAQAAQQALAALHPLDVAVRRVRSPRYFRDQMFLYEGAVYGLSPAADSRAQYPHATPIPGLYQAGQTSYPGFGVSTSLLSGIFAAEQLLARA</sequence>
<evidence type="ECO:0000313" key="3">
    <source>
        <dbReference type="EMBL" id="MBA5637474.1"/>
    </source>
</evidence>
<dbReference type="Proteomes" id="UP000534388">
    <property type="component" value="Unassembled WGS sequence"/>
</dbReference>
<gene>
    <name evidence="3" type="ORF">H3H37_10450</name>
</gene>
<dbReference type="PANTHER" id="PTHR43734:SF4">
    <property type="entry name" value="AMINE OXIDASE DOMAIN-CONTAINING PROTEIN"/>
    <property type="match status" value="1"/>
</dbReference>
<dbReference type="PRINTS" id="PR00419">
    <property type="entry name" value="ADXRDTASE"/>
</dbReference>
<comment type="similarity">
    <text evidence="1">Belongs to the carotenoid/retinoid oxidoreductase family.</text>
</comment>
<accession>A0A7W2ES20</accession>
<dbReference type="Gene3D" id="3.50.50.60">
    <property type="entry name" value="FAD/NAD(P)-binding domain"/>
    <property type="match status" value="2"/>
</dbReference>